<comment type="similarity">
    <text evidence="2">Belongs to the COA8 family.</text>
</comment>
<evidence type="ECO:0000256" key="3">
    <source>
        <dbReference type="ARBA" id="ARBA00022792"/>
    </source>
</evidence>
<dbReference type="Proteomes" id="UP000695022">
    <property type="component" value="Unplaced"/>
</dbReference>
<keyword evidence="4" id="KW-0809">Transit peptide</keyword>
<evidence type="ECO:0000256" key="5">
    <source>
        <dbReference type="ARBA" id="ARBA00023128"/>
    </source>
</evidence>
<gene>
    <name evidence="8" type="primary">LOC106806610</name>
</gene>
<evidence type="ECO:0000256" key="1">
    <source>
        <dbReference type="ARBA" id="ARBA00004443"/>
    </source>
</evidence>
<name>A0ABM1DVX4_PRICU</name>
<evidence type="ECO:0000256" key="6">
    <source>
        <dbReference type="ARBA" id="ARBA00023136"/>
    </source>
</evidence>
<evidence type="ECO:0000313" key="8">
    <source>
        <dbReference type="RefSeq" id="XP_014664095.1"/>
    </source>
</evidence>
<accession>A0ABM1DVX4</accession>
<keyword evidence="3" id="KW-0999">Mitochondrion inner membrane</keyword>
<evidence type="ECO:0000313" key="7">
    <source>
        <dbReference type="Proteomes" id="UP000695022"/>
    </source>
</evidence>
<keyword evidence="7" id="KW-1185">Reference proteome</keyword>
<organism evidence="7 8">
    <name type="scientific">Priapulus caudatus</name>
    <name type="common">Priapulid worm</name>
    <dbReference type="NCBI Taxonomy" id="37621"/>
    <lineage>
        <taxon>Eukaryota</taxon>
        <taxon>Metazoa</taxon>
        <taxon>Ecdysozoa</taxon>
        <taxon>Scalidophora</taxon>
        <taxon>Priapulida</taxon>
        <taxon>Priapulimorpha</taxon>
        <taxon>Priapulimorphida</taxon>
        <taxon>Priapulidae</taxon>
        <taxon>Priapulus</taxon>
    </lineage>
</organism>
<dbReference type="PANTHER" id="PTHR31107:SF2">
    <property type="entry name" value="CYTOCHROME C OXIDASE ASSEMBLY FACTOR 8"/>
    <property type="match status" value="1"/>
</dbReference>
<dbReference type="InterPro" id="IPR018796">
    <property type="entry name" value="COA8"/>
</dbReference>
<dbReference type="RefSeq" id="XP_014664095.1">
    <property type="nucleotide sequence ID" value="XM_014808609.1"/>
</dbReference>
<reference evidence="8" key="1">
    <citation type="submission" date="2025-08" db="UniProtKB">
        <authorList>
            <consortium name="RefSeq"/>
        </authorList>
    </citation>
    <scope>IDENTIFICATION</scope>
</reference>
<dbReference type="Pfam" id="PF10231">
    <property type="entry name" value="COA8"/>
    <property type="match status" value="1"/>
</dbReference>
<keyword evidence="5" id="KW-0496">Mitochondrion</keyword>
<protein>
    <submittedName>
        <fullName evidence="8">APOPT family protein Y39B6A.34, mitochondrial-like</fullName>
    </submittedName>
</protein>
<keyword evidence="6" id="KW-0472">Membrane</keyword>
<proteinExistence type="inferred from homology"/>
<dbReference type="GeneID" id="106806610"/>
<evidence type="ECO:0000256" key="2">
    <source>
        <dbReference type="ARBA" id="ARBA00005453"/>
    </source>
</evidence>
<sequence>MASVLLLAKQLCRAVPVAREHCQLQCVRQFAAPSAVQSTHPHAGEPDECVMKSDWIGPPHNVSHLRLVKFNAPADESSREKAFRLKRQDTQEWCHRYWSAHNRNFALSKKAFLAEKMENMSATADITEALSADEMAEFYKKYLDDNKEAHMQFNREWYRRQVALLWPALCVTIERFLWRRRS</sequence>
<evidence type="ECO:0000256" key="4">
    <source>
        <dbReference type="ARBA" id="ARBA00022946"/>
    </source>
</evidence>
<dbReference type="PANTHER" id="PTHR31107">
    <property type="entry name" value="APOPTOGENIC PROTEIN 1, MITOCHONDRIAL"/>
    <property type="match status" value="1"/>
</dbReference>
<comment type="subcellular location">
    <subcellularLocation>
        <location evidence="1">Mitochondrion inner membrane</location>
        <topology evidence="1">Peripheral membrane protein</topology>
        <orientation evidence="1">Matrix side</orientation>
    </subcellularLocation>
</comment>